<reference evidence="1" key="1">
    <citation type="submission" date="2023-04" db="EMBL/GenBank/DDBJ databases">
        <title>A chromosome-level genome assembly of the parasitoid wasp Eretmocerus hayati.</title>
        <authorList>
            <person name="Zhong Y."/>
            <person name="Liu S."/>
            <person name="Liu Y."/>
        </authorList>
    </citation>
    <scope>NUCLEOTIDE SEQUENCE</scope>
    <source>
        <strain evidence="1">ZJU_SS_LIU_2023</strain>
    </source>
</reference>
<name>A0ACC2NDF7_9HYME</name>
<sequence length="241" mass="27819">MSEAMLQFLCQLFPSLRENLKGGTLDFKIAVINALGIVFPTIRVVACLFHYKQAILKRWKKLRLPINDGTELLGICWAMAYLPAIMWPQGMLMVTAAANELQIRYPAAVLMYDYWNHVWPRLANGTSVFGAPIRTTNECETFNKVAHGLFGDHPPMFTYLDEFCRNTMKGQMEEVGREYLAITRNTAVYSVRSHTEMQADVNLLRRQVFLYLGRESVEDFLEFCINQRRLQHFPDKSAQLK</sequence>
<evidence type="ECO:0000313" key="2">
    <source>
        <dbReference type="Proteomes" id="UP001239111"/>
    </source>
</evidence>
<organism evidence="1 2">
    <name type="scientific">Eretmocerus hayati</name>
    <dbReference type="NCBI Taxonomy" id="131215"/>
    <lineage>
        <taxon>Eukaryota</taxon>
        <taxon>Metazoa</taxon>
        <taxon>Ecdysozoa</taxon>
        <taxon>Arthropoda</taxon>
        <taxon>Hexapoda</taxon>
        <taxon>Insecta</taxon>
        <taxon>Pterygota</taxon>
        <taxon>Neoptera</taxon>
        <taxon>Endopterygota</taxon>
        <taxon>Hymenoptera</taxon>
        <taxon>Apocrita</taxon>
        <taxon>Proctotrupomorpha</taxon>
        <taxon>Chalcidoidea</taxon>
        <taxon>Aphelinidae</taxon>
        <taxon>Aphelininae</taxon>
        <taxon>Eretmocerus</taxon>
    </lineage>
</organism>
<keyword evidence="2" id="KW-1185">Reference proteome</keyword>
<dbReference type="Proteomes" id="UP001239111">
    <property type="component" value="Chromosome 3"/>
</dbReference>
<dbReference type="EMBL" id="CM056743">
    <property type="protein sequence ID" value="KAJ8669185.1"/>
    <property type="molecule type" value="Genomic_DNA"/>
</dbReference>
<comment type="caution">
    <text evidence="1">The sequence shown here is derived from an EMBL/GenBank/DDBJ whole genome shotgun (WGS) entry which is preliminary data.</text>
</comment>
<accession>A0ACC2NDF7</accession>
<gene>
    <name evidence="1" type="ORF">QAD02_000444</name>
</gene>
<proteinExistence type="predicted"/>
<protein>
    <submittedName>
        <fullName evidence="1">Uncharacterized protein</fullName>
    </submittedName>
</protein>
<evidence type="ECO:0000313" key="1">
    <source>
        <dbReference type="EMBL" id="KAJ8669185.1"/>
    </source>
</evidence>